<evidence type="ECO:0000256" key="2">
    <source>
        <dbReference type="SAM" id="SignalP"/>
    </source>
</evidence>
<gene>
    <name evidence="3" type="ORF">GCM10008939_29380</name>
</gene>
<accession>A0A917PLZ6</accession>
<dbReference type="Proteomes" id="UP000635726">
    <property type="component" value="Unassembled WGS sequence"/>
</dbReference>
<evidence type="ECO:0000313" key="4">
    <source>
        <dbReference type="Proteomes" id="UP000635726"/>
    </source>
</evidence>
<organism evidence="3 4">
    <name type="scientific">Deinococcus aquiradiocola</name>
    <dbReference type="NCBI Taxonomy" id="393059"/>
    <lineage>
        <taxon>Bacteria</taxon>
        <taxon>Thermotogati</taxon>
        <taxon>Deinococcota</taxon>
        <taxon>Deinococci</taxon>
        <taxon>Deinococcales</taxon>
        <taxon>Deinococcaceae</taxon>
        <taxon>Deinococcus</taxon>
    </lineage>
</organism>
<sequence>MNLSRKVLALMVALAAGAAGAAGTTAGTVINNQASATYTDPSTSTAASTVSNTVSTTVNPVPNFTITPNDVGPGATQNAPVPAYDKTGVVPGSQQAFQYVVSNTGNTPVTVNLTTQNRTDTTVTGVAYYLDTNGDGLYTPGTDTPLTDTNGDGTVDTGSIAPDAKVNILQVYTVPTTATPGSYYGADPVGAGQYDPTYKPGNAVPTTTSTTVVPDPTTGTGALTDLDNFNRVLVYTPQVTLGPIDANSPGGTAPVGTGPTDGQTNPASGSTPGGTQPTYTDPTNPATPIGVSGSTQKAYPPADADTTTADKVTFVNSITNTGTNTDSFFLLPPTGLAAGVTVTYLDASGNPLPLVTNPADGNQYPQLTNIAPGTTVNFRVVVTYPDTDGTTPPVSPITVNVPVDSASDADATPNATATNMIYPPVLQFGDATAALGTTPTPAPDQLVTPATAPGLTSNDNGDSTAIFPMDLANIGGYDEAYKLTGSVTVPLAAGGTTTVTVKYYIDTNADGNPDTLLTVDGSGNYVSPVVPAGTEQKVYAVIDIPAGAAATVTNGTSSPLAVSQQATGAVSGIVRQDNNDTVSIAPTGTIALTKSVDKTNAKPGEDLTYTIVAKNGFNTAIKNFVLKEADGTGSTNVFANSVFKSVVASLNPAVVAPGQIVYRFNGGSWQTSAAPTVPLTSVTTVDVAYDSNGDGTITALDTLDVSATLTETLVVTIK</sequence>
<proteinExistence type="predicted"/>
<keyword evidence="2" id="KW-0732">Signal</keyword>
<comment type="caution">
    <text evidence="3">The sequence shown here is derived from an EMBL/GenBank/DDBJ whole genome shotgun (WGS) entry which is preliminary data.</text>
</comment>
<feature type="region of interest" description="Disordered" evidence="1">
    <location>
        <begin position="243"/>
        <end position="304"/>
    </location>
</feature>
<evidence type="ECO:0000313" key="3">
    <source>
        <dbReference type="EMBL" id="GGJ83667.1"/>
    </source>
</evidence>
<dbReference type="EMBL" id="BMOE01000012">
    <property type="protein sequence ID" value="GGJ83667.1"/>
    <property type="molecule type" value="Genomic_DNA"/>
</dbReference>
<feature type="compositionally biased region" description="Polar residues" evidence="1">
    <location>
        <begin position="263"/>
        <end position="297"/>
    </location>
</feature>
<feature type="chain" id="PRO_5037160340" evidence="2">
    <location>
        <begin position="22"/>
        <end position="718"/>
    </location>
</feature>
<dbReference type="RefSeq" id="WP_188964057.1">
    <property type="nucleotide sequence ID" value="NZ_BMOE01000012.1"/>
</dbReference>
<evidence type="ECO:0000256" key="1">
    <source>
        <dbReference type="SAM" id="MobiDB-lite"/>
    </source>
</evidence>
<name>A0A917PLZ6_9DEIO</name>
<dbReference type="AlphaFoldDB" id="A0A917PLZ6"/>
<protein>
    <submittedName>
        <fullName evidence="3">DUF11 domain-containing protein</fullName>
    </submittedName>
</protein>
<feature type="compositionally biased region" description="Low complexity" evidence="1">
    <location>
        <begin position="249"/>
        <end position="262"/>
    </location>
</feature>
<keyword evidence="4" id="KW-1185">Reference proteome</keyword>
<reference evidence="3" key="2">
    <citation type="submission" date="2020-09" db="EMBL/GenBank/DDBJ databases">
        <authorList>
            <person name="Sun Q."/>
            <person name="Ohkuma M."/>
        </authorList>
    </citation>
    <scope>NUCLEOTIDE SEQUENCE</scope>
    <source>
        <strain evidence="3">JCM 14371</strain>
    </source>
</reference>
<feature type="signal peptide" evidence="2">
    <location>
        <begin position="1"/>
        <end position="21"/>
    </location>
</feature>
<reference evidence="3" key="1">
    <citation type="journal article" date="2014" name="Int. J. Syst. Evol. Microbiol.">
        <title>Complete genome sequence of Corynebacterium casei LMG S-19264T (=DSM 44701T), isolated from a smear-ripened cheese.</title>
        <authorList>
            <consortium name="US DOE Joint Genome Institute (JGI-PGF)"/>
            <person name="Walter F."/>
            <person name="Albersmeier A."/>
            <person name="Kalinowski J."/>
            <person name="Ruckert C."/>
        </authorList>
    </citation>
    <scope>NUCLEOTIDE SEQUENCE</scope>
    <source>
        <strain evidence="3">JCM 14371</strain>
    </source>
</reference>